<dbReference type="CDD" id="cd01347">
    <property type="entry name" value="ligand_gated_channel"/>
    <property type="match status" value="1"/>
</dbReference>
<evidence type="ECO:0000259" key="11">
    <source>
        <dbReference type="Pfam" id="PF00593"/>
    </source>
</evidence>
<keyword evidence="13" id="KW-0675">Receptor</keyword>
<dbReference type="PANTHER" id="PTHR40980:SF4">
    <property type="entry name" value="TONB-DEPENDENT RECEPTOR-LIKE BETA-BARREL DOMAIN-CONTAINING PROTEIN"/>
    <property type="match status" value="1"/>
</dbReference>
<feature type="domain" description="TonB-dependent receptor-like beta-barrel" evidence="11">
    <location>
        <begin position="442"/>
        <end position="888"/>
    </location>
</feature>
<sequence length="921" mass="101034">MTSAPLFHPHRLSRAIWLGLCLTAATTGTAYADAALSGRITDNQQRLLPGAEVVIRELNLSRTTAADGRFVFPKLPAGSYTLQVRYVGAALAEQAVIIAADPLQLGDIKLRAVDNSLEHVEVTGQSGAVSKALSRQRNAAGIVTVASTDEMGQFPDSNASEALQRLAGVSVERDQGEGRFVRVRGLAPDYNAVTYNGTSLAAPEAGRRAVALDVIPSDLLESVEVSKTLTPDMPAGSLGGTIEIKSLSAFDRSHDFYSFTAEVGHNSLVDAQSPKISGVATRLFDVGDNSDSLGIAFAASLAKRKFGSDNSETGGKWDFPAGLEEFELRDYQISRERLGLALNADYRPDSLTEYYVRTLYSRFTDDESRQALITELDKAQLAGVTGKGKLVRELKQREEQQSISALVLGTKQQQGAYEWQLEAGSSQADEDTPFSISGAAFTQKFKAGLGFQGSDMLQLIAPDAAYLADGYNIDEVEMGETYTKEQEHNVRADLSREFIAADGVWQLKTGVKISQREKTARETVWAFEDFADAGVKALSLSQYSNSMVDFAPSRFGPAINAASIYSLVNSLDRDDYIDDVESAINNFKADEQLSAGYLMAQWEGDLWHLVAGARYEHEQRDSSGIRYDGEQDTFTATNADTSHGDWLPALISRYQLNDNSQIRASYSRSLVRPNFAQLAPAYLLEEDDGELEASFGNPELKSLTSDNLDLGFEHYADGLGVLSAMVFYKDIQHFIYQADLAGSAGYENFAVAETYRNGDKARLSGIELNAVHQVSGFGNWLDQLLLSANLTLTRSDASLGYLDDGKWQQRDITLPSQSDRTANIAIGYETEALSLRLAANYKSAYLAEVGELDDAAYDVFADDHLQLDFSSKYQWSDSVQLYFNIVNLNDEPYYAYTGQRYANFQYEQYGRSFALGLQISH</sequence>
<dbReference type="Gene3D" id="2.40.170.20">
    <property type="entry name" value="TonB-dependent receptor, beta-barrel domain"/>
    <property type="match status" value="1"/>
</dbReference>
<feature type="domain" description="TonB-dependent receptor plug" evidence="12">
    <location>
        <begin position="136"/>
        <end position="241"/>
    </location>
</feature>
<dbReference type="InterPro" id="IPR037066">
    <property type="entry name" value="Plug_dom_sf"/>
</dbReference>
<evidence type="ECO:0000256" key="10">
    <source>
        <dbReference type="SAM" id="SignalP"/>
    </source>
</evidence>
<evidence type="ECO:0000256" key="1">
    <source>
        <dbReference type="ARBA" id="ARBA00004571"/>
    </source>
</evidence>
<feature type="signal peptide" evidence="10">
    <location>
        <begin position="1"/>
        <end position="32"/>
    </location>
</feature>
<keyword evidence="2 8" id="KW-0813">Transport</keyword>
<keyword evidence="3 8" id="KW-1134">Transmembrane beta strand</keyword>
<dbReference type="InterPro" id="IPR008969">
    <property type="entry name" value="CarboxyPept-like_regulatory"/>
</dbReference>
<dbReference type="InterPro" id="IPR010104">
    <property type="entry name" value="TonB_rcpt_bac"/>
</dbReference>
<keyword evidence="4 8" id="KW-0812">Transmembrane</keyword>
<dbReference type="InterPro" id="IPR039426">
    <property type="entry name" value="TonB-dep_rcpt-like"/>
</dbReference>
<dbReference type="RefSeq" id="WP_377239691.1">
    <property type="nucleotide sequence ID" value="NZ_JBHLXP010000001.1"/>
</dbReference>
<evidence type="ECO:0000256" key="3">
    <source>
        <dbReference type="ARBA" id="ARBA00022452"/>
    </source>
</evidence>
<evidence type="ECO:0000313" key="14">
    <source>
        <dbReference type="Proteomes" id="UP001589813"/>
    </source>
</evidence>
<dbReference type="InterPro" id="IPR036942">
    <property type="entry name" value="Beta-barrel_TonB_sf"/>
</dbReference>
<dbReference type="InterPro" id="IPR000531">
    <property type="entry name" value="Beta-barrel_TonB"/>
</dbReference>
<dbReference type="SUPFAM" id="SSF49464">
    <property type="entry name" value="Carboxypeptidase regulatory domain-like"/>
    <property type="match status" value="1"/>
</dbReference>
<dbReference type="Pfam" id="PF13620">
    <property type="entry name" value="CarboxypepD_reg"/>
    <property type="match status" value="1"/>
</dbReference>
<dbReference type="EMBL" id="JBHLXP010000001">
    <property type="protein sequence ID" value="MFC0046948.1"/>
    <property type="molecule type" value="Genomic_DNA"/>
</dbReference>
<evidence type="ECO:0000256" key="8">
    <source>
        <dbReference type="PROSITE-ProRule" id="PRU01360"/>
    </source>
</evidence>
<evidence type="ECO:0000313" key="13">
    <source>
        <dbReference type="EMBL" id="MFC0046948.1"/>
    </source>
</evidence>
<gene>
    <name evidence="13" type="ORF">ACFFJP_01430</name>
</gene>
<comment type="caution">
    <text evidence="13">The sequence shown here is derived from an EMBL/GenBank/DDBJ whole genome shotgun (WGS) entry which is preliminary data.</text>
</comment>
<organism evidence="13 14">
    <name type="scientific">Rheinheimera tilapiae</name>
    <dbReference type="NCBI Taxonomy" id="875043"/>
    <lineage>
        <taxon>Bacteria</taxon>
        <taxon>Pseudomonadati</taxon>
        <taxon>Pseudomonadota</taxon>
        <taxon>Gammaproteobacteria</taxon>
        <taxon>Chromatiales</taxon>
        <taxon>Chromatiaceae</taxon>
        <taxon>Rheinheimera</taxon>
    </lineage>
</organism>
<protein>
    <submittedName>
        <fullName evidence="13">TonB-dependent receptor</fullName>
    </submittedName>
</protein>
<dbReference type="Gene3D" id="2.60.40.1120">
    <property type="entry name" value="Carboxypeptidase-like, regulatory domain"/>
    <property type="match status" value="1"/>
</dbReference>
<evidence type="ECO:0000256" key="6">
    <source>
        <dbReference type="ARBA" id="ARBA00023136"/>
    </source>
</evidence>
<dbReference type="NCBIfam" id="TIGR01782">
    <property type="entry name" value="TonB-Xanth-Caul"/>
    <property type="match status" value="1"/>
</dbReference>
<dbReference type="PANTHER" id="PTHR40980">
    <property type="entry name" value="PLUG DOMAIN-CONTAINING PROTEIN"/>
    <property type="match status" value="1"/>
</dbReference>
<keyword evidence="14" id="KW-1185">Reference proteome</keyword>
<comment type="subcellular location">
    <subcellularLocation>
        <location evidence="1 8">Cell outer membrane</location>
        <topology evidence="1 8">Multi-pass membrane protein</topology>
    </subcellularLocation>
</comment>
<evidence type="ECO:0000256" key="7">
    <source>
        <dbReference type="ARBA" id="ARBA00023237"/>
    </source>
</evidence>
<dbReference type="Gene3D" id="2.170.130.10">
    <property type="entry name" value="TonB-dependent receptor, plug domain"/>
    <property type="match status" value="1"/>
</dbReference>
<dbReference type="PROSITE" id="PS52016">
    <property type="entry name" value="TONB_DEPENDENT_REC_3"/>
    <property type="match status" value="1"/>
</dbReference>
<evidence type="ECO:0000256" key="4">
    <source>
        <dbReference type="ARBA" id="ARBA00022692"/>
    </source>
</evidence>
<comment type="similarity">
    <text evidence="8 9">Belongs to the TonB-dependent receptor family.</text>
</comment>
<feature type="chain" id="PRO_5045690734" evidence="10">
    <location>
        <begin position="33"/>
        <end position="921"/>
    </location>
</feature>
<name>A0ABV6BAA0_9GAMM</name>
<dbReference type="Pfam" id="PF07715">
    <property type="entry name" value="Plug"/>
    <property type="match status" value="1"/>
</dbReference>
<keyword evidence="5 9" id="KW-0798">TonB box</keyword>
<dbReference type="Proteomes" id="UP001589813">
    <property type="component" value="Unassembled WGS sequence"/>
</dbReference>
<evidence type="ECO:0000256" key="9">
    <source>
        <dbReference type="RuleBase" id="RU003357"/>
    </source>
</evidence>
<keyword evidence="6 8" id="KW-0472">Membrane</keyword>
<dbReference type="SUPFAM" id="SSF56935">
    <property type="entry name" value="Porins"/>
    <property type="match status" value="1"/>
</dbReference>
<dbReference type="Pfam" id="PF00593">
    <property type="entry name" value="TonB_dep_Rec_b-barrel"/>
    <property type="match status" value="1"/>
</dbReference>
<dbReference type="InterPro" id="IPR012910">
    <property type="entry name" value="Plug_dom"/>
</dbReference>
<evidence type="ECO:0000256" key="2">
    <source>
        <dbReference type="ARBA" id="ARBA00022448"/>
    </source>
</evidence>
<reference evidence="13 14" key="1">
    <citation type="submission" date="2024-09" db="EMBL/GenBank/DDBJ databases">
        <authorList>
            <person name="Sun Q."/>
            <person name="Mori K."/>
        </authorList>
    </citation>
    <scope>NUCLEOTIDE SEQUENCE [LARGE SCALE GENOMIC DNA]</scope>
    <source>
        <strain evidence="13 14">KCTC 23315</strain>
    </source>
</reference>
<evidence type="ECO:0000259" key="12">
    <source>
        <dbReference type="Pfam" id="PF07715"/>
    </source>
</evidence>
<proteinExistence type="inferred from homology"/>
<accession>A0ABV6BAA0</accession>
<evidence type="ECO:0000256" key="5">
    <source>
        <dbReference type="ARBA" id="ARBA00023077"/>
    </source>
</evidence>
<keyword evidence="10" id="KW-0732">Signal</keyword>
<keyword evidence="7 8" id="KW-0998">Cell outer membrane</keyword>